<dbReference type="EMBL" id="PPUQ01000011">
    <property type="protein sequence ID" value="RDC37604.1"/>
    <property type="molecule type" value="Genomic_DNA"/>
</dbReference>
<evidence type="ECO:0000313" key="6">
    <source>
        <dbReference type="Proteomes" id="UP000253857"/>
    </source>
</evidence>
<evidence type="ECO:0000313" key="4">
    <source>
        <dbReference type="EMBL" id="RDC37604.1"/>
    </source>
</evidence>
<evidence type="ECO:0000313" key="8">
    <source>
        <dbReference type="Proteomes" id="UP000253970"/>
    </source>
</evidence>
<evidence type="ECO:0000313" key="2">
    <source>
        <dbReference type="EMBL" id="RDB81512.1"/>
    </source>
</evidence>
<proteinExistence type="predicted"/>
<dbReference type="AlphaFoldDB" id="A0A369N4C3"/>
<protein>
    <submittedName>
        <fullName evidence="3">Uncharacterized protein</fullName>
    </submittedName>
</protein>
<comment type="caution">
    <text evidence="3">The sequence shown here is derived from an EMBL/GenBank/DDBJ whole genome shotgun (WGS) entry which is preliminary data.</text>
</comment>
<sequence>MIVPFSFLFAFFDRMIKEWWDYTLLMRASIATRVNFIMESVERPSCEPRGAQVIIIVSVAAPGVSHSGHLY</sequence>
<dbReference type="Proteomes" id="UP000253857">
    <property type="component" value="Unassembled WGS sequence"/>
</dbReference>
<evidence type="ECO:0000313" key="3">
    <source>
        <dbReference type="EMBL" id="RDB86377.1"/>
    </source>
</evidence>
<dbReference type="Proteomes" id="UP000253915">
    <property type="component" value="Unassembled WGS sequence"/>
</dbReference>
<dbReference type="EMBL" id="PPTX01000002">
    <property type="protein sequence ID" value="RDB81512.1"/>
    <property type="molecule type" value="Genomic_DNA"/>
</dbReference>
<reference evidence="5 6" key="1">
    <citation type="journal article" date="2018" name="Elife">
        <title>Discovery and characterization of a prevalent human gut bacterial enzyme sufficient for the inactivation of a family of plant toxins.</title>
        <authorList>
            <person name="Koppel N."/>
            <person name="Bisanz J.E."/>
            <person name="Pandelia M.E."/>
            <person name="Turnbaugh P.J."/>
            <person name="Balskus E.P."/>
        </authorList>
    </citation>
    <scope>NUCLEOTIDE SEQUENCE [LARGE SCALE GENOMIC DNA]</scope>
    <source>
        <strain evidence="4 7">16A</strain>
        <strain evidence="3 6">FAA1-1-60AUCSF</strain>
        <strain evidence="2 5">MR1 #12</strain>
        <strain evidence="1 8">W1 BHI 6</strain>
    </source>
</reference>
<dbReference type="EMBL" id="PPTY01000008">
    <property type="protein sequence ID" value="RDB86377.1"/>
    <property type="molecule type" value="Genomic_DNA"/>
</dbReference>
<accession>A0A369N4C3</accession>
<gene>
    <name evidence="4" type="ORF">C1853_09105</name>
    <name evidence="3" type="ORF">C1871_06735</name>
    <name evidence="2" type="ORF">C1872_02230</name>
    <name evidence="1" type="ORF">C1875_04890</name>
</gene>
<evidence type="ECO:0000313" key="5">
    <source>
        <dbReference type="Proteomes" id="UP000253752"/>
    </source>
</evidence>
<evidence type="ECO:0000313" key="1">
    <source>
        <dbReference type="EMBL" id="RDB72029.1"/>
    </source>
</evidence>
<dbReference type="Proteomes" id="UP000253752">
    <property type="component" value="Unassembled WGS sequence"/>
</dbReference>
<dbReference type="Proteomes" id="UP000253970">
    <property type="component" value="Unassembled WGS sequence"/>
</dbReference>
<evidence type="ECO:0000313" key="7">
    <source>
        <dbReference type="Proteomes" id="UP000253915"/>
    </source>
</evidence>
<organism evidence="3 6">
    <name type="scientific">Eggerthella lenta</name>
    <name type="common">Eubacterium lentum</name>
    <dbReference type="NCBI Taxonomy" id="84112"/>
    <lineage>
        <taxon>Bacteria</taxon>
        <taxon>Bacillati</taxon>
        <taxon>Actinomycetota</taxon>
        <taxon>Coriobacteriia</taxon>
        <taxon>Eggerthellales</taxon>
        <taxon>Eggerthellaceae</taxon>
        <taxon>Eggerthella</taxon>
    </lineage>
</organism>
<name>A0A369N4C3_EGGLN</name>
<dbReference type="EMBL" id="PPTU01000005">
    <property type="protein sequence ID" value="RDB72029.1"/>
    <property type="molecule type" value="Genomic_DNA"/>
</dbReference>
<dbReference type="RefSeq" id="WP_035576993.1">
    <property type="nucleotide sequence ID" value="NZ_JAHOLX010000003.1"/>
</dbReference>